<gene>
    <name evidence="2" type="ORF">KC19_VG132700</name>
</gene>
<reference evidence="2" key="1">
    <citation type="submission" date="2020-06" db="EMBL/GenBank/DDBJ databases">
        <title>WGS assembly of Ceratodon purpureus strain R40.</title>
        <authorList>
            <person name="Carey S.B."/>
            <person name="Jenkins J."/>
            <person name="Shu S."/>
            <person name="Lovell J.T."/>
            <person name="Sreedasyam A."/>
            <person name="Maumus F."/>
            <person name="Tiley G.P."/>
            <person name="Fernandez-Pozo N."/>
            <person name="Barry K."/>
            <person name="Chen C."/>
            <person name="Wang M."/>
            <person name="Lipzen A."/>
            <person name="Daum C."/>
            <person name="Saski C.A."/>
            <person name="Payton A.C."/>
            <person name="Mcbreen J.C."/>
            <person name="Conrad R.E."/>
            <person name="Kollar L.M."/>
            <person name="Olsson S."/>
            <person name="Huttunen S."/>
            <person name="Landis J.B."/>
            <person name="Wickett N.J."/>
            <person name="Johnson M.G."/>
            <person name="Rensing S.A."/>
            <person name="Grimwood J."/>
            <person name="Schmutz J."/>
            <person name="Mcdaniel S.F."/>
        </authorList>
    </citation>
    <scope>NUCLEOTIDE SEQUENCE</scope>
    <source>
        <strain evidence="2">R40</strain>
    </source>
</reference>
<feature type="compositionally biased region" description="Basic and acidic residues" evidence="1">
    <location>
        <begin position="1"/>
        <end position="22"/>
    </location>
</feature>
<evidence type="ECO:0000313" key="3">
    <source>
        <dbReference type="Proteomes" id="UP000822688"/>
    </source>
</evidence>
<dbReference type="EMBL" id="CM026426">
    <property type="protein sequence ID" value="KAG0572892.1"/>
    <property type="molecule type" value="Genomic_DNA"/>
</dbReference>
<accession>A0A8T0HPS0</accession>
<keyword evidence="3" id="KW-1185">Reference proteome</keyword>
<sequence length="278" mass="31934">MSKTSGKDSVGHCAEDMVRSSTEEGYNGSPEWFHSEKGLSKVGYIPGQSWSELNHLPMFIVSDSDCLEQCKRDKSGFRYASVDSEESPMMQNCIEELFRLTHQRPILGRTKAIGLHFARGILAEKKGYAVNWAEFASRIARRAKKKGQVLSNKPIVETNWTPKRRAWVFDREKGSAVYELETTADDWELNRVIPRDSNIPEPDSFDLRSTLSKYPTQTVGRPLYRKRVFESVLGQNMIVRIQIYYSNSCNSRNTHQAPRISLRGTKRMILYTRNVERS</sequence>
<dbReference type="AlphaFoldDB" id="A0A8T0HPS0"/>
<comment type="caution">
    <text evidence="2">The sequence shown here is derived from an EMBL/GenBank/DDBJ whole genome shotgun (WGS) entry which is preliminary data.</text>
</comment>
<evidence type="ECO:0000256" key="1">
    <source>
        <dbReference type="SAM" id="MobiDB-lite"/>
    </source>
</evidence>
<organism evidence="2 3">
    <name type="scientific">Ceratodon purpureus</name>
    <name type="common">Fire moss</name>
    <name type="synonym">Dicranum purpureum</name>
    <dbReference type="NCBI Taxonomy" id="3225"/>
    <lineage>
        <taxon>Eukaryota</taxon>
        <taxon>Viridiplantae</taxon>
        <taxon>Streptophyta</taxon>
        <taxon>Embryophyta</taxon>
        <taxon>Bryophyta</taxon>
        <taxon>Bryophytina</taxon>
        <taxon>Bryopsida</taxon>
        <taxon>Dicranidae</taxon>
        <taxon>Pseudoditrichales</taxon>
        <taxon>Ditrichaceae</taxon>
        <taxon>Ceratodon</taxon>
    </lineage>
</organism>
<dbReference type="Proteomes" id="UP000822688">
    <property type="component" value="Chromosome V"/>
</dbReference>
<protein>
    <submittedName>
        <fullName evidence="2">Uncharacterized protein</fullName>
    </submittedName>
</protein>
<proteinExistence type="predicted"/>
<name>A0A8T0HPS0_CERPU</name>
<feature type="region of interest" description="Disordered" evidence="1">
    <location>
        <begin position="1"/>
        <end position="29"/>
    </location>
</feature>
<evidence type="ECO:0000313" key="2">
    <source>
        <dbReference type="EMBL" id="KAG0572892.1"/>
    </source>
</evidence>